<feature type="region of interest" description="Disordered" evidence="1">
    <location>
        <begin position="21"/>
        <end position="70"/>
    </location>
</feature>
<feature type="signal peptide" evidence="2">
    <location>
        <begin position="1"/>
        <end position="21"/>
    </location>
</feature>
<dbReference type="SUPFAM" id="SSF49899">
    <property type="entry name" value="Concanavalin A-like lectins/glucanases"/>
    <property type="match status" value="1"/>
</dbReference>
<sequence length="278" mass="31225">MSPTRSAAAILVALTIASCDAAETERTSSSVRSAPAEPSVRSRPRETPPPSPRPVRRAEPRSSWGKPVLVDGFDGDRVDTSKWLVYDYPDARVNPRTKAATKVEDGTLKLTGGVYKGKDLSGGIASRLNQKHGRWEVRIRAEKGVGYSAVALLWPKVFGKPEHAEIDFAEVIDSARQNVGIFIHHGPDNRMAQRNVRRDATRWHTYAVDWLPRSLTFWVDGKKVWSYRGPLTPERSTMGLALQNDQVCDRGPGFCRTRGTPRWVTMHVDWVKIYKRPR</sequence>
<organism evidence="4 5">
    <name type="scientific">Actinomadura rudentiformis</name>
    <dbReference type="NCBI Taxonomy" id="359158"/>
    <lineage>
        <taxon>Bacteria</taxon>
        <taxon>Bacillati</taxon>
        <taxon>Actinomycetota</taxon>
        <taxon>Actinomycetes</taxon>
        <taxon>Streptosporangiales</taxon>
        <taxon>Thermomonosporaceae</taxon>
        <taxon>Actinomadura</taxon>
    </lineage>
</organism>
<keyword evidence="2" id="KW-0732">Signal</keyword>
<dbReference type="Proteomes" id="UP000468735">
    <property type="component" value="Unassembled WGS sequence"/>
</dbReference>
<dbReference type="Gene3D" id="2.60.120.200">
    <property type="match status" value="1"/>
</dbReference>
<dbReference type="EMBL" id="WBMT01000017">
    <property type="protein sequence ID" value="KAB2343980.1"/>
    <property type="molecule type" value="Genomic_DNA"/>
</dbReference>
<evidence type="ECO:0000313" key="5">
    <source>
        <dbReference type="Proteomes" id="UP000468735"/>
    </source>
</evidence>
<dbReference type="GO" id="GO:0005975">
    <property type="term" value="P:carbohydrate metabolic process"/>
    <property type="evidence" value="ECO:0007669"/>
    <property type="project" value="InterPro"/>
</dbReference>
<proteinExistence type="predicted"/>
<reference evidence="4 5" key="1">
    <citation type="submission" date="2019-09" db="EMBL/GenBank/DDBJ databases">
        <title>Actinomadura physcomitrii sp. nov., a novel actinomycete isolated from moss [Physcomitrium sphaericum (Ludw) Fuernr].</title>
        <authorList>
            <person name="Zhuang X."/>
            <person name="Liu C."/>
        </authorList>
    </citation>
    <scope>NUCLEOTIDE SEQUENCE [LARGE SCALE GENOMIC DNA]</scope>
    <source>
        <strain evidence="4 5">HMC1</strain>
    </source>
</reference>
<accession>A0A6H9YQR7</accession>
<dbReference type="OrthoDB" id="9809583at2"/>
<keyword evidence="5" id="KW-1185">Reference proteome</keyword>
<evidence type="ECO:0000256" key="2">
    <source>
        <dbReference type="SAM" id="SignalP"/>
    </source>
</evidence>
<dbReference type="InterPro" id="IPR013320">
    <property type="entry name" value="ConA-like_dom_sf"/>
</dbReference>
<keyword evidence="4" id="KW-0378">Hydrolase</keyword>
<feature type="chain" id="PRO_5039589553" evidence="2">
    <location>
        <begin position="22"/>
        <end position="278"/>
    </location>
</feature>
<evidence type="ECO:0000259" key="3">
    <source>
        <dbReference type="PROSITE" id="PS51762"/>
    </source>
</evidence>
<comment type="caution">
    <text evidence="4">The sequence shown here is derived from an EMBL/GenBank/DDBJ whole genome shotgun (WGS) entry which is preliminary data.</text>
</comment>
<dbReference type="Pfam" id="PF00722">
    <property type="entry name" value="Glyco_hydro_16"/>
    <property type="match status" value="1"/>
</dbReference>
<evidence type="ECO:0000313" key="4">
    <source>
        <dbReference type="EMBL" id="KAB2343980.1"/>
    </source>
</evidence>
<dbReference type="CDD" id="cd00413">
    <property type="entry name" value="Glyco_hydrolase_16"/>
    <property type="match status" value="1"/>
</dbReference>
<dbReference type="PANTHER" id="PTHR10963:SF60">
    <property type="entry name" value="GRAM-NEGATIVE BACTERIA-BINDING PROTEIN 1-RELATED"/>
    <property type="match status" value="1"/>
</dbReference>
<protein>
    <submittedName>
        <fullName evidence="4">Glycoside hydrolase family 16 protein</fullName>
    </submittedName>
</protein>
<name>A0A6H9YQR7_9ACTN</name>
<gene>
    <name evidence="4" type="ORF">F8566_32060</name>
</gene>
<dbReference type="PROSITE" id="PS51762">
    <property type="entry name" value="GH16_2"/>
    <property type="match status" value="1"/>
</dbReference>
<dbReference type="InterPro" id="IPR000757">
    <property type="entry name" value="Beta-glucanase-like"/>
</dbReference>
<dbReference type="GO" id="GO:0004553">
    <property type="term" value="F:hydrolase activity, hydrolyzing O-glycosyl compounds"/>
    <property type="evidence" value="ECO:0007669"/>
    <property type="project" value="InterPro"/>
</dbReference>
<dbReference type="InterPro" id="IPR050546">
    <property type="entry name" value="Glycosyl_Hydrlase_16"/>
</dbReference>
<dbReference type="PROSITE" id="PS51257">
    <property type="entry name" value="PROKAR_LIPOPROTEIN"/>
    <property type="match status" value="1"/>
</dbReference>
<feature type="domain" description="GH16" evidence="3">
    <location>
        <begin position="44"/>
        <end position="278"/>
    </location>
</feature>
<dbReference type="AlphaFoldDB" id="A0A6H9YQR7"/>
<evidence type="ECO:0000256" key="1">
    <source>
        <dbReference type="SAM" id="MobiDB-lite"/>
    </source>
</evidence>
<dbReference type="PANTHER" id="PTHR10963">
    <property type="entry name" value="GLYCOSYL HYDROLASE-RELATED"/>
    <property type="match status" value="1"/>
</dbReference>